<dbReference type="EMBL" id="JACBYF010000019">
    <property type="protein sequence ID" value="NYS47953.1"/>
    <property type="molecule type" value="Genomic_DNA"/>
</dbReference>
<keyword evidence="4 6" id="KW-1133">Transmembrane helix</keyword>
<feature type="transmembrane region" description="Helical" evidence="6">
    <location>
        <begin position="50"/>
        <end position="70"/>
    </location>
</feature>
<reference evidence="7 8" key="1">
    <citation type="submission" date="2020-07" db="EMBL/GenBank/DDBJ databases">
        <title>MOT database genomes.</title>
        <authorList>
            <person name="Joseph S."/>
            <person name="Aduse-Opoku J."/>
            <person name="Hashim A."/>
            <person name="Wade W."/>
            <person name="Curtis M."/>
        </authorList>
    </citation>
    <scope>NUCLEOTIDE SEQUENCE [LARGE SCALE GENOMIC DNA]</scope>
    <source>
        <strain evidence="7 8">CIP 106318</strain>
    </source>
</reference>
<feature type="transmembrane region" description="Helical" evidence="6">
    <location>
        <begin position="436"/>
        <end position="457"/>
    </location>
</feature>
<dbReference type="PANTHER" id="PTHR30250">
    <property type="entry name" value="PST FAMILY PREDICTED COLANIC ACID TRANSPORTER"/>
    <property type="match status" value="1"/>
</dbReference>
<feature type="transmembrane region" description="Helical" evidence="6">
    <location>
        <begin position="345"/>
        <end position="364"/>
    </location>
</feature>
<evidence type="ECO:0000313" key="7">
    <source>
        <dbReference type="EMBL" id="NYS47953.1"/>
    </source>
</evidence>
<organism evidence="7 8">
    <name type="scientific">Gemelliphila palaticanis</name>
    <dbReference type="NCBI Taxonomy" id="81950"/>
    <lineage>
        <taxon>Bacteria</taxon>
        <taxon>Bacillati</taxon>
        <taxon>Bacillota</taxon>
        <taxon>Bacilli</taxon>
        <taxon>Bacillales</taxon>
        <taxon>Gemellaceae</taxon>
        <taxon>Gemelliphila</taxon>
    </lineage>
</organism>
<feature type="transmembrane region" description="Helical" evidence="6">
    <location>
        <begin position="165"/>
        <end position="185"/>
    </location>
</feature>
<feature type="transmembrane region" description="Helical" evidence="6">
    <location>
        <begin position="247"/>
        <end position="267"/>
    </location>
</feature>
<name>A0ABX2T2V1_9BACL</name>
<dbReference type="PANTHER" id="PTHR30250:SF21">
    <property type="entry name" value="LIPID II FLIPPASE MURJ"/>
    <property type="match status" value="1"/>
</dbReference>
<evidence type="ECO:0000256" key="6">
    <source>
        <dbReference type="SAM" id="Phobius"/>
    </source>
</evidence>
<evidence type="ECO:0000256" key="1">
    <source>
        <dbReference type="ARBA" id="ARBA00004651"/>
    </source>
</evidence>
<feature type="transmembrane region" description="Helical" evidence="6">
    <location>
        <begin position="469"/>
        <end position="494"/>
    </location>
</feature>
<dbReference type="Pfam" id="PF01943">
    <property type="entry name" value="Polysacc_synt"/>
    <property type="match status" value="1"/>
</dbReference>
<evidence type="ECO:0000313" key="8">
    <source>
        <dbReference type="Proteomes" id="UP000531840"/>
    </source>
</evidence>
<dbReference type="CDD" id="cd13124">
    <property type="entry name" value="MATE_SpoVB_like"/>
    <property type="match status" value="1"/>
</dbReference>
<feature type="transmembrane region" description="Helical" evidence="6">
    <location>
        <begin position="506"/>
        <end position="524"/>
    </location>
</feature>
<evidence type="ECO:0000256" key="3">
    <source>
        <dbReference type="ARBA" id="ARBA00022692"/>
    </source>
</evidence>
<keyword evidence="8" id="KW-1185">Reference proteome</keyword>
<feature type="transmembrane region" description="Helical" evidence="6">
    <location>
        <begin position="131"/>
        <end position="153"/>
    </location>
</feature>
<comment type="caution">
    <text evidence="7">The sequence shown here is derived from an EMBL/GenBank/DDBJ whole genome shotgun (WGS) entry which is preliminary data.</text>
</comment>
<evidence type="ECO:0000256" key="4">
    <source>
        <dbReference type="ARBA" id="ARBA00022989"/>
    </source>
</evidence>
<dbReference type="Proteomes" id="UP000531840">
    <property type="component" value="Unassembled WGS sequence"/>
</dbReference>
<feature type="transmembrane region" description="Helical" evidence="6">
    <location>
        <begin position="410"/>
        <end position="430"/>
    </location>
</feature>
<feature type="transmembrane region" description="Helical" evidence="6">
    <location>
        <begin position="303"/>
        <end position="325"/>
    </location>
</feature>
<keyword evidence="3 6" id="KW-0812">Transmembrane</keyword>
<sequence length="547" mass="61449">MKKDSLFKGTFILSISLILTKIIGLVYIIPYYKIIGGEENMSLFNYAYNYYIILLEVSSAGIPLTISKLISKYNGEGNYAKSRQIYKVGSSILIISGFIGFLIFFFGSNYLALETIGSKGVTRYSISDLSLVIKTLGFAFPFVLLASGFRGLFQGHEIMVPSAISQFFEQFIRVIAMLLGTYFVMKLTNNVVYGNAMATFSTVIGAIISVSILLYYFKKYSKGLDFNKENISFSYKQISTLDVAKEIFLVSIPFVVVSTFFVILTLIDQNTIIDTMYDIGKTIGKGEEFAKRGELEFTIYSGLINKVVMIAVSLAPAFTGVFLPAITRLYSQKKIEDVSININKVLLSLLMIVFPTLVGMYALAEPLYNSFFSPNEAAYVFLRVYVILALLYSIYAILSIIMQAIDKQKLNMIIVAIGIIFKFIFNKLFITNFGTIGAIYCSIATYVIIILLTILVIDYSVKIKLRELIFNFSKIIVSSIIMFIIVLAIFDSIISNFNINYRIDSMLLILICAIFGGLPYLILINKLNLFGYLFGKKISILSILRRK</sequence>
<keyword evidence="5 6" id="KW-0472">Membrane</keyword>
<dbReference type="InterPro" id="IPR050833">
    <property type="entry name" value="Poly_Biosynth_Transport"/>
</dbReference>
<dbReference type="RefSeq" id="WP_179941736.1">
    <property type="nucleotide sequence ID" value="NZ_JACBYF010000019.1"/>
</dbReference>
<accession>A0ABX2T2V1</accession>
<evidence type="ECO:0000256" key="2">
    <source>
        <dbReference type="ARBA" id="ARBA00022475"/>
    </source>
</evidence>
<dbReference type="InterPro" id="IPR024923">
    <property type="entry name" value="PG_synth_SpoVB"/>
</dbReference>
<keyword evidence="2" id="KW-1003">Cell membrane</keyword>
<dbReference type="PIRSF" id="PIRSF038958">
    <property type="entry name" value="PG_synth_SpoVB"/>
    <property type="match status" value="1"/>
</dbReference>
<protein>
    <submittedName>
        <fullName evidence="7">Oligosaccharide flippase family protein</fullName>
    </submittedName>
</protein>
<feature type="transmembrane region" description="Helical" evidence="6">
    <location>
        <begin position="376"/>
        <end position="398"/>
    </location>
</feature>
<feature type="transmembrane region" description="Helical" evidence="6">
    <location>
        <begin position="12"/>
        <end position="30"/>
    </location>
</feature>
<evidence type="ECO:0000256" key="5">
    <source>
        <dbReference type="ARBA" id="ARBA00023136"/>
    </source>
</evidence>
<comment type="subcellular location">
    <subcellularLocation>
        <location evidence="1">Cell membrane</location>
        <topology evidence="1">Multi-pass membrane protein</topology>
    </subcellularLocation>
</comment>
<proteinExistence type="predicted"/>
<feature type="transmembrane region" description="Helical" evidence="6">
    <location>
        <begin position="91"/>
        <end position="111"/>
    </location>
</feature>
<feature type="transmembrane region" description="Helical" evidence="6">
    <location>
        <begin position="197"/>
        <end position="217"/>
    </location>
</feature>
<dbReference type="InterPro" id="IPR002797">
    <property type="entry name" value="Polysacc_synth"/>
</dbReference>
<gene>
    <name evidence="7" type="ORF">HZY85_07190</name>
</gene>